<dbReference type="EMBL" id="QZEI01000011">
    <property type="protein sequence ID" value="RLV60833.1"/>
    <property type="molecule type" value="Genomic_DNA"/>
</dbReference>
<evidence type="ECO:0000256" key="1">
    <source>
        <dbReference type="SAM" id="Phobius"/>
    </source>
</evidence>
<dbReference type="AlphaFoldDB" id="A0A3L8Q268"/>
<accession>A0A3L8Q268</accession>
<comment type="caution">
    <text evidence="2">The sequence shown here is derived from an EMBL/GenBank/DDBJ whole genome shotgun (WGS) entry which is preliminary data.</text>
</comment>
<proteinExistence type="predicted"/>
<protein>
    <submittedName>
        <fullName evidence="2">Uncharacterized protein</fullName>
    </submittedName>
</protein>
<keyword evidence="1" id="KW-0472">Membrane</keyword>
<keyword evidence="1" id="KW-0812">Transmembrane</keyword>
<keyword evidence="1" id="KW-1133">Transmembrane helix</keyword>
<keyword evidence="3" id="KW-1185">Reference proteome</keyword>
<dbReference type="RefSeq" id="WP_121837915.1">
    <property type="nucleotide sequence ID" value="NZ_ML014760.1"/>
</dbReference>
<evidence type="ECO:0000313" key="2">
    <source>
        <dbReference type="EMBL" id="RLV60833.1"/>
    </source>
</evidence>
<feature type="transmembrane region" description="Helical" evidence="1">
    <location>
        <begin position="46"/>
        <end position="67"/>
    </location>
</feature>
<dbReference type="OrthoDB" id="6272870at2"/>
<evidence type="ECO:0000313" key="3">
    <source>
        <dbReference type="Proteomes" id="UP000281474"/>
    </source>
</evidence>
<gene>
    <name evidence="2" type="ORF">D5018_05035</name>
</gene>
<name>A0A3L8Q268_9GAMM</name>
<sequence length="268" mass="29811">MDDKKQGSICGGEYTSDYINFKAIKGSAVEEPITTRESQPLLNIKYIALALTLNSLFVFVLNVNIVAIQPQKVALAEAKNTRYVHSYLYFTQKELTSESLHQPETLTVKEKVVSSKPVSQPPTDSKNNQKVVNKITLGTSSKVTPSIPSIESIKSATRSYLQRKQVAELSLAAGHYAETQTQLGTLSEMTPSMESAWVPKAEKFEDKRLIHSVVDPNRIVNEGHECWRVIKIGNRLKPDAEILGYKFKCGLTDTEKALKAAMSNRIPK</sequence>
<organism evidence="2 3">
    <name type="scientific">Parashewanella curva</name>
    <dbReference type="NCBI Taxonomy" id="2338552"/>
    <lineage>
        <taxon>Bacteria</taxon>
        <taxon>Pseudomonadati</taxon>
        <taxon>Pseudomonadota</taxon>
        <taxon>Gammaproteobacteria</taxon>
        <taxon>Alteromonadales</taxon>
        <taxon>Shewanellaceae</taxon>
        <taxon>Parashewanella</taxon>
    </lineage>
</organism>
<reference evidence="2 3" key="1">
    <citation type="submission" date="2018-09" db="EMBL/GenBank/DDBJ databases">
        <title>Phylogeny of the Shewanellaceae, and recommendation for two new genera, Pseudoshewanella and Parashewanella.</title>
        <authorList>
            <person name="Wang G."/>
        </authorList>
    </citation>
    <scope>NUCLEOTIDE SEQUENCE [LARGE SCALE GENOMIC DNA]</scope>
    <source>
        <strain evidence="2 3">C51</strain>
    </source>
</reference>
<dbReference type="Proteomes" id="UP000281474">
    <property type="component" value="Unassembled WGS sequence"/>
</dbReference>